<evidence type="ECO:0000313" key="3">
    <source>
        <dbReference type="Proteomes" id="UP000664658"/>
    </source>
</evidence>
<sequence length="64" mass="7017">MYYRVFIERPIFAKVLSLVIVLAGVISAMNLPEEQYPSMTPVQVQVTAVYPGEDAQTLSQSVAG</sequence>
<keyword evidence="1" id="KW-1133">Transmembrane helix</keyword>
<evidence type="ECO:0000256" key="1">
    <source>
        <dbReference type="SAM" id="Phobius"/>
    </source>
</evidence>
<dbReference type="GO" id="GO:0042910">
    <property type="term" value="F:xenobiotic transmembrane transporter activity"/>
    <property type="evidence" value="ECO:0007669"/>
    <property type="project" value="TreeGrafter"/>
</dbReference>
<reference evidence="2" key="1">
    <citation type="submission" date="2021-03" db="EMBL/GenBank/DDBJ databases">
        <title>Plesiomonas shigelloides zfcc0051, isolated from zebrafish feces.</title>
        <authorList>
            <person name="Vanderhoek Z."/>
            <person name="Gaulke C."/>
        </authorList>
    </citation>
    <scope>NUCLEOTIDE SEQUENCE</scope>
    <source>
        <strain evidence="2">Zfcc0051</strain>
    </source>
</reference>
<keyword evidence="1" id="KW-0472">Membrane</keyword>
<dbReference type="GO" id="GO:0005886">
    <property type="term" value="C:plasma membrane"/>
    <property type="evidence" value="ECO:0007669"/>
    <property type="project" value="TreeGrafter"/>
</dbReference>
<dbReference type="EMBL" id="JAFNAA010000205">
    <property type="protein sequence ID" value="MBO1110022.1"/>
    <property type="molecule type" value="Genomic_DNA"/>
</dbReference>
<gene>
    <name evidence="2" type="ORF">J2R62_17960</name>
</gene>
<organism evidence="2 3">
    <name type="scientific">Plesiomonas shigelloides</name>
    <name type="common">Aeromonas shigelloides</name>
    <dbReference type="NCBI Taxonomy" id="703"/>
    <lineage>
        <taxon>Bacteria</taxon>
        <taxon>Pseudomonadati</taxon>
        <taxon>Pseudomonadota</taxon>
        <taxon>Gammaproteobacteria</taxon>
        <taxon>Enterobacterales</taxon>
        <taxon>Enterobacteriaceae</taxon>
        <taxon>Plesiomonas</taxon>
    </lineage>
</organism>
<dbReference type="InterPro" id="IPR001036">
    <property type="entry name" value="Acrflvin-R"/>
</dbReference>
<dbReference type="PRINTS" id="PR00702">
    <property type="entry name" value="ACRIFLAVINRP"/>
</dbReference>
<proteinExistence type="predicted"/>
<dbReference type="RefSeq" id="WP_207542903.1">
    <property type="nucleotide sequence ID" value="NZ_JAFNAA010000205.1"/>
</dbReference>
<protein>
    <submittedName>
        <fullName evidence="2">Efflux RND transporter permease subunit</fullName>
    </submittedName>
</protein>
<dbReference type="PANTHER" id="PTHR32063">
    <property type="match status" value="1"/>
</dbReference>
<dbReference type="Proteomes" id="UP000664658">
    <property type="component" value="Unassembled WGS sequence"/>
</dbReference>
<evidence type="ECO:0000313" key="2">
    <source>
        <dbReference type="EMBL" id="MBO1110022.1"/>
    </source>
</evidence>
<dbReference type="AlphaFoldDB" id="A0A8I2B7B0"/>
<dbReference type="Pfam" id="PF00873">
    <property type="entry name" value="ACR_tran"/>
    <property type="match status" value="1"/>
</dbReference>
<dbReference type="PANTHER" id="PTHR32063:SF13">
    <property type="entry name" value="MULTIDRUG EFFLUX PUMP SUBUNIT ACRB-RELATED"/>
    <property type="match status" value="1"/>
</dbReference>
<name>A0A8I2B7B0_PLESH</name>
<dbReference type="Gene3D" id="3.30.70.1430">
    <property type="entry name" value="Multidrug efflux transporter AcrB pore domain"/>
    <property type="match status" value="1"/>
</dbReference>
<dbReference type="Gene3D" id="1.20.1640.10">
    <property type="entry name" value="Multidrug efflux transporter AcrB transmembrane domain"/>
    <property type="match status" value="1"/>
</dbReference>
<comment type="caution">
    <text evidence="2">The sequence shown here is derived from an EMBL/GenBank/DDBJ whole genome shotgun (WGS) entry which is preliminary data.</text>
</comment>
<feature type="transmembrane region" description="Helical" evidence="1">
    <location>
        <begin position="12"/>
        <end position="31"/>
    </location>
</feature>
<accession>A0A8I2B7B0</accession>
<keyword evidence="1" id="KW-0812">Transmembrane</keyword>
<feature type="non-terminal residue" evidence="2">
    <location>
        <position position="64"/>
    </location>
</feature>